<dbReference type="OrthoDB" id="498204at2759"/>
<name>A0A1Q9C613_SYMMI</name>
<dbReference type="GO" id="GO:0006099">
    <property type="term" value="P:tricarboxylic acid cycle"/>
    <property type="evidence" value="ECO:0007669"/>
    <property type="project" value="UniProtKB-UniPathway"/>
</dbReference>
<keyword evidence="7" id="KW-0732">Signal</keyword>
<keyword evidence="9" id="KW-1185">Reference proteome</keyword>
<evidence type="ECO:0000256" key="4">
    <source>
        <dbReference type="ARBA" id="ARBA00022630"/>
    </source>
</evidence>
<keyword evidence="3" id="KW-0816">Tricarboxylic acid cycle</keyword>
<feature type="signal peptide" evidence="7">
    <location>
        <begin position="1"/>
        <end position="24"/>
    </location>
</feature>
<evidence type="ECO:0000313" key="9">
    <source>
        <dbReference type="Proteomes" id="UP000186817"/>
    </source>
</evidence>
<evidence type="ECO:0000256" key="2">
    <source>
        <dbReference type="ARBA" id="ARBA00005163"/>
    </source>
</evidence>
<evidence type="ECO:0000256" key="6">
    <source>
        <dbReference type="ARBA" id="ARBA00023002"/>
    </source>
</evidence>
<dbReference type="Pfam" id="PF06039">
    <property type="entry name" value="Mqo"/>
    <property type="match status" value="1"/>
</dbReference>
<feature type="chain" id="PRO_5012819294" evidence="7">
    <location>
        <begin position="25"/>
        <end position="290"/>
    </location>
</feature>
<keyword evidence="5" id="KW-0274">FAD</keyword>
<dbReference type="InterPro" id="IPR006231">
    <property type="entry name" value="MQO"/>
</dbReference>
<evidence type="ECO:0000256" key="1">
    <source>
        <dbReference type="ARBA" id="ARBA00001974"/>
    </source>
</evidence>
<evidence type="ECO:0000256" key="3">
    <source>
        <dbReference type="ARBA" id="ARBA00022532"/>
    </source>
</evidence>
<proteinExistence type="predicted"/>
<dbReference type="AlphaFoldDB" id="A0A1Q9C613"/>
<protein>
    <submittedName>
        <fullName evidence="8">Putative malate:quinone oxidoreductase</fullName>
    </submittedName>
</protein>
<comment type="pathway">
    <text evidence="2">Carbohydrate metabolism; tricarboxylic acid cycle.</text>
</comment>
<sequence>MMLMVMTIKLMIVNVLLMNRKTNGLSSGSKRYRARFVFVGAGGYSLPVLQRSGIPEIRGFMGFPISGEFLVCQNPDVASKHVSKVYGKAAIGAPPMSVPHLDARRIGGQPVLLFGPFAGFSPRFLKSGSLTDLFRSIRCSNIIPAAAAGLQNLDLSLYLLKQLMASKSQKLAELRQFVPDAKAEDWTLVTAGQRVQIIKGDPKKTGILQFGTEVVAAEDGSLAGLLGASPGASTAVQVSLDVLASCFPEDLKRWGPKLREMIPSFGSRLSEDPELAKTLHQTTSNALGLL</sequence>
<dbReference type="GO" id="GO:0008924">
    <property type="term" value="F:L-malate dehydrogenase (quinone) activity"/>
    <property type="evidence" value="ECO:0007669"/>
    <property type="project" value="InterPro"/>
</dbReference>
<dbReference type="InterPro" id="IPR036188">
    <property type="entry name" value="FAD/NAD-bd_sf"/>
</dbReference>
<keyword evidence="4" id="KW-0285">Flavoprotein</keyword>
<gene>
    <name evidence="8" type="primary">mqo</name>
    <name evidence="8" type="ORF">AK812_SmicGene41473</name>
</gene>
<organism evidence="8 9">
    <name type="scientific">Symbiodinium microadriaticum</name>
    <name type="common">Dinoflagellate</name>
    <name type="synonym">Zooxanthella microadriatica</name>
    <dbReference type="NCBI Taxonomy" id="2951"/>
    <lineage>
        <taxon>Eukaryota</taxon>
        <taxon>Sar</taxon>
        <taxon>Alveolata</taxon>
        <taxon>Dinophyceae</taxon>
        <taxon>Suessiales</taxon>
        <taxon>Symbiodiniaceae</taxon>
        <taxon>Symbiodinium</taxon>
    </lineage>
</organism>
<dbReference type="UniPathway" id="UPA00223"/>
<dbReference type="EMBL" id="LSRX01001622">
    <property type="protein sequence ID" value="OLP78362.1"/>
    <property type="molecule type" value="Genomic_DNA"/>
</dbReference>
<evidence type="ECO:0000256" key="5">
    <source>
        <dbReference type="ARBA" id="ARBA00022827"/>
    </source>
</evidence>
<dbReference type="SUPFAM" id="SSF51905">
    <property type="entry name" value="FAD/NAD(P)-binding domain"/>
    <property type="match status" value="1"/>
</dbReference>
<comment type="caution">
    <text evidence="8">The sequence shown here is derived from an EMBL/GenBank/DDBJ whole genome shotgun (WGS) entry which is preliminary data.</text>
</comment>
<dbReference type="Proteomes" id="UP000186817">
    <property type="component" value="Unassembled WGS sequence"/>
</dbReference>
<evidence type="ECO:0000256" key="7">
    <source>
        <dbReference type="SAM" id="SignalP"/>
    </source>
</evidence>
<evidence type="ECO:0000313" key="8">
    <source>
        <dbReference type="EMBL" id="OLP78362.1"/>
    </source>
</evidence>
<comment type="cofactor">
    <cofactor evidence="1">
        <name>FAD</name>
        <dbReference type="ChEBI" id="CHEBI:57692"/>
    </cofactor>
</comment>
<keyword evidence="6" id="KW-0560">Oxidoreductase</keyword>
<accession>A0A1Q9C613</accession>
<reference evidence="8 9" key="1">
    <citation type="submission" date="2016-02" db="EMBL/GenBank/DDBJ databases">
        <title>Genome analysis of coral dinoflagellate symbionts highlights evolutionary adaptations to a symbiotic lifestyle.</title>
        <authorList>
            <person name="Aranda M."/>
            <person name="Li Y."/>
            <person name="Liew Y.J."/>
            <person name="Baumgarten S."/>
            <person name="Simakov O."/>
            <person name="Wilson M."/>
            <person name="Piel J."/>
            <person name="Ashoor H."/>
            <person name="Bougouffa S."/>
            <person name="Bajic V.B."/>
            <person name="Ryu T."/>
            <person name="Ravasi T."/>
            <person name="Bayer T."/>
            <person name="Micklem G."/>
            <person name="Kim H."/>
            <person name="Bhak J."/>
            <person name="Lajeunesse T.C."/>
            <person name="Voolstra C.R."/>
        </authorList>
    </citation>
    <scope>NUCLEOTIDE SEQUENCE [LARGE SCALE GENOMIC DNA]</scope>
    <source>
        <strain evidence="8 9">CCMP2467</strain>
    </source>
</reference>